<dbReference type="EMBL" id="JABFDB010000020">
    <property type="protein sequence ID" value="NYZ22648.1"/>
    <property type="molecule type" value="Genomic_DNA"/>
</dbReference>
<dbReference type="Gene3D" id="3.40.50.2000">
    <property type="entry name" value="Glycogen Phosphorylase B"/>
    <property type="match status" value="1"/>
</dbReference>
<dbReference type="RefSeq" id="WP_180284429.1">
    <property type="nucleotide sequence ID" value="NZ_JABFDB010000020.1"/>
</dbReference>
<evidence type="ECO:0000313" key="2">
    <source>
        <dbReference type="Proteomes" id="UP000584642"/>
    </source>
</evidence>
<comment type="caution">
    <text evidence="1">The sequence shown here is derived from an EMBL/GenBank/DDBJ whole genome shotgun (WGS) entry which is preliminary data.</text>
</comment>
<proteinExistence type="predicted"/>
<evidence type="ECO:0000313" key="1">
    <source>
        <dbReference type="EMBL" id="NYZ22648.1"/>
    </source>
</evidence>
<name>A0ABX2TEG8_9PROT</name>
<evidence type="ECO:0008006" key="3">
    <source>
        <dbReference type="Google" id="ProtNLM"/>
    </source>
</evidence>
<dbReference type="Proteomes" id="UP000584642">
    <property type="component" value="Unassembled WGS sequence"/>
</dbReference>
<sequence>MSDSSPSRISDFLNGVTGDRGRGREAWRRWADSIGPLTADLPVPVTGAMLAVWMTRPDLQARFPLDRPSDRLGFALWCLLEGRRDYPSLRGMVDPAVLAVLTEPAKAIPVDQYGPVVSEIMLHLHATRPDLRASYDLSKPPGRAYLLAWFLIHQRAGSDFTDFLPDWQRTLLTKPFSIPGLDWGGRPFNWLMVLVHSIITDLRARFDLTKAPGQDGFLRWFVMTGVAELKLLDLVDDRLLAWLGQPADAGEPPLPRLAVWVRDSDGAIGKRFPAGSAEERKTYLDWLRRDGADSHPLLPRVLPTEAPKTAAVERVSRPPVVAAPGIDLVGCTGTERGLDELRYAARALESARVPFRILHTDPADSAALHDAGLSAFLAPSAANGVTLLCATGAEALQALARFGRQPFEGRRRVIGCWSWELPEWPEEWRFALDLVDEIWAPNRYAQAALELVSPVPVVCMPEAVSVAARRRRPRADLGLPEGDALFAAIYDGATLARQNPLAAVQAFSRAFPHGTEPVGLVVRAVNTAAEQPEWQVLRAAVDADPRIRIVADVMTRSAVLGLIDACDAFVSLHRAESSARAVAEAMMLGKPVVVTGFSATMDLTNPGTACVVPWRRVPVDPGYLGGAGQSWADPDIDVAAAHMAALAGDPAEARRLGRAGRSHAESLHAPALVGARFRRRLDALGLLTPACDDPA</sequence>
<organism evidence="1 2">
    <name type="scientific">Azospirillum oleiclasticum</name>
    <dbReference type="NCBI Taxonomy" id="2735135"/>
    <lineage>
        <taxon>Bacteria</taxon>
        <taxon>Pseudomonadati</taxon>
        <taxon>Pseudomonadota</taxon>
        <taxon>Alphaproteobacteria</taxon>
        <taxon>Rhodospirillales</taxon>
        <taxon>Azospirillaceae</taxon>
        <taxon>Azospirillum</taxon>
    </lineage>
</organism>
<protein>
    <recommendedName>
        <fullName evidence="3">Glycosyltransferase</fullName>
    </recommendedName>
</protein>
<keyword evidence="2" id="KW-1185">Reference proteome</keyword>
<dbReference type="PANTHER" id="PTHR46656:SF3">
    <property type="entry name" value="PUTATIVE-RELATED"/>
    <property type="match status" value="1"/>
</dbReference>
<reference evidence="1 2" key="1">
    <citation type="submission" date="2020-05" db="EMBL/GenBank/DDBJ databases">
        <title>Azospirillum oleiclasticum sp. nov, a nitrogen-fixing and heavy crude oil-emulsifying bacterium isolated from the crude oil of Yumen Oilfield.</title>
        <authorList>
            <person name="Wu D."/>
            <person name="Cai M."/>
            <person name="Zhang X."/>
        </authorList>
    </citation>
    <scope>NUCLEOTIDE SEQUENCE [LARGE SCALE GENOMIC DNA]</scope>
    <source>
        <strain evidence="1 2">ROY-1-1-2</strain>
    </source>
</reference>
<dbReference type="SUPFAM" id="SSF53756">
    <property type="entry name" value="UDP-Glycosyltransferase/glycogen phosphorylase"/>
    <property type="match status" value="1"/>
</dbReference>
<gene>
    <name evidence="1" type="ORF">HND93_23300</name>
</gene>
<accession>A0ABX2TEG8</accession>
<dbReference type="PANTHER" id="PTHR46656">
    <property type="entry name" value="PUTATIVE-RELATED"/>
    <property type="match status" value="1"/>
</dbReference>